<name>A0A7G3GC01_9NEIS</name>
<gene>
    <name evidence="2" type="ORF">C1H71_14865</name>
</gene>
<proteinExistence type="predicted"/>
<evidence type="ECO:0000256" key="1">
    <source>
        <dbReference type="SAM" id="Phobius"/>
    </source>
</evidence>
<keyword evidence="1" id="KW-0472">Membrane</keyword>
<feature type="transmembrane region" description="Helical" evidence="1">
    <location>
        <begin position="12"/>
        <end position="33"/>
    </location>
</feature>
<dbReference type="EMBL" id="CP025781">
    <property type="protein sequence ID" value="QBC44684.1"/>
    <property type="molecule type" value="Genomic_DNA"/>
</dbReference>
<accession>A0A7G3GC01</accession>
<organism evidence="2 3">
    <name type="scientific">Iodobacter fluviatilis</name>
    <dbReference type="NCBI Taxonomy" id="537"/>
    <lineage>
        <taxon>Bacteria</taxon>
        <taxon>Pseudomonadati</taxon>
        <taxon>Pseudomonadota</taxon>
        <taxon>Betaproteobacteria</taxon>
        <taxon>Neisseriales</taxon>
        <taxon>Chitinibacteraceae</taxon>
        <taxon>Iodobacter</taxon>
    </lineage>
</organism>
<dbReference type="KEGG" id="ifl:C1H71_14865"/>
<dbReference type="Proteomes" id="UP000515917">
    <property type="component" value="Chromosome"/>
</dbReference>
<evidence type="ECO:0000313" key="2">
    <source>
        <dbReference type="EMBL" id="QBC44684.1"/>
    </source>
</evidence>
<evidence type="ECO:0000313" key="3">
    <source>
        <dbReference type="Proteomes" id="UP000515917"/>
    </source>
</evidence>
<sequence length="63" mass="7357">MIVYFCFKQAYVVSNIFAFDFLLFSIYGTLCVYHQHKVPISALNQARLWHKERCSCCFISALA</sequence>
<reference evidence="2 3" key="1">
    <citation type="submission" date="2018-01" db="EMBL/GenBank/DDBJ databases">
        <title>Genome sequence of Iodobacter sp. strain PCH194 isolated from Indian Trans-Himalaya.</title>
        <authorList>
            <person name="Kumar V."/>
            <person name="Thakur V."/>
            <person name="Kumar S."/>
            <person name="Singh D."/>
        </authorList>
    </citation>
    <scope>NUCLEOTIDE SEQUENCE [LARGE SCALE GENOMIC DNA]</scope>
    <source>
        <strain evidence="2 3">PCH194</strain>
    </source>
</reference>
<protein>
    <submittedName>
        <fullName evidence="2">Uncharacterized protein</fullName>
    </submittedName>
</protein>
<dbReference type="AlphaFoldDB" id="A0A7G3GC01"/>
<keyword evidence="1" id="KW-1133">Transmembrane helix</keyword>
<keyword evidence="3" id="KW-1185">Reference proteome</keyword>
<keyword evidence="1" id="KW-0812">Transmembrane</keyword>